<evidence type="ECO:0000313" key="3">
    <source>
        <dbReference type="Proteomes" id="UP000033774"/>
    </source>
</evidence>
<dbReference type="InterPro" id="IPR010982">
    <property type="entry name" value="Lambda_DNA-bd_dom_sf"/>
</dbReference>
<proteinExistence type="predicted"/>
<dbReference type="RefSeq" id="WP_045775741.1">
    <property type="nucleotide sequence ID" value="NZ_LAJY01000241.1"/>
</dbReference>
<dbReference type="Proteomes" id="UP000033774">
    <property type="component" value="Unassembled WGS sequence"/>
</dbReference>
<dbReference type="Gene3D" id="1.10.260.40">
    <property type="entry name" value="lambda repressor-like DNA-binding domains"/>
    <property type="match status" value="1"/>
</dbReference>
<dbReference type="InterPro" id="IPR001387">
    <property type="entry name" value="Cro/C1-type_HTH"/>
</dbReference>
<reference evidence="2 3" key="1">
    <citation type="submission" date="2015-03" db="EMBL/GenBank/DDBJ databases">
        <title>Draft genome sequence of Elstera litoralis.</title>
        <authorList>
            <person name="Rahalkar M.C."/>
            <person name="Dhakephalkar P.K."/>
            <person name="Pore S.D."/>
            <person name="Arora P."/>
            <person name="Kapse N.G."/>
            <person name="Pandit P.S."/>
        </authorList>
    </citation>
    <scope>NUCLEOTIDE SEQUENCE [LARGE SCALE GENOMIC DNA]</scope>
    <source>
        <strain evidence="2 3">Dia-1</strain>
    </source>
</reference>
<dbReference type="SMART" id="SM00530">
    <property type="entry name" value="HTH_XRE"/>
    <property type="match status" value="1"/>
</dbReference>
<dbReference type="EMBL" id="LAJY01000241">
    <property type="protein sequence ID" value="KJV09649.1"/>
    <property type="molecule type" value="Genomic_DNA"/>
</dbReference>
<dbReference type="Pfam" id="PF13560">
    <property type="entry name" value="HTH_31"/>
    <property type="match status" value="1"/>
</dbReference>
<comment type="caution">
    <text evidence="2">The sequence shown here is derived from an EMBL/GenBank/DDBJ whole genome shotgun (WGS) entry which is preliminary data.</text>
</comment>
<gene>
    <name evidence="2" type="ORF">VZ95_10165</name>
</gene>
<dbReference type="CDD" id="cd00093">
    <property type="entry name" value="HTH_XRE"/>
    <property type="match status" value="1"/>
</dbReference>
<protein>
    <submittedName>
        <fullName evidence="2">Cro/Cl family transcriptional regulator</fullName>
    </submittedName>
</protein>
<feature type="domain" description="HTH cro/C1-type" evidence="1">
    <location>
        <begin position="24"/>
        <end position="79"/>
    </location>
</feature>
<dbReference type="GO" id="GO:0003677">
    <property type="term" value="F:DNA binding"/>
    <property type="evidence" value="ECO:0007669"/>
    <property type="project" value="InterPro"/>
</dbReference>
<evidence type="ECO:0000259" key="1">
    <source>
        <dbReference type="PROSITE" id="PS50943"/>
    </source>
</evidence>
<dbReference type="PATRIC" id="fig|552518.3.peg.1444"/>
<organism evidence="2 3">
    <name type="scientific">Elstera litoralis</name>
    <dbReference type="NCBI Taxonomy" id="552518"/>
    <lineage>
        <taxon>Bacteria</taxon>
        <taxon>Pseudomonadati</taxon>
        <taxon>Pseudomonadota</taxon>
        <taxon>Alphaproteobacteria</taxon>
        <taxon>Rhodospirillales</taxon>
        <taxon>Rhodospirillaceae</taxon>
        <taxon>Elstera</taxon>
    </lineage>
</organism>
<dbReference type="OrthoDB" id="5462911at2"/>
<accession>A0A0F3IVM9</accession>
<dbReference type="SUPFAM" id="SSF47413">
    <property type="entry name" value="lambda repressor-like DNA-binding domains"/>
    <property type="match status" value="1"/>
</dbReference>
<evidence type="ECO:0000313" key="2">
    <source>
        <dbReference type="EMBL" id="KJV09649.1"/>
    </source>
</evidence>
<name>A0A0F3IVM9_9PROT</name>
<dbReference type="PROSITE" id="PS50943">
    <property type="entry name" value="HTH_CROC1"/>
    <property type="match status" value="1"/>
</dbReference>
<sequence>MYSHPQQGKSPETAELRKRVGVWLQTLRDARGLSQRQLAGALGIDYYTFISQVESGRGRIPPDRYAAWAGALGVELKPFVRVLMRHYDPMTYECLFDDVDSDLPSFDALKTIRQ</sequence>
<dbReference type="AlphaFoldDB" id="A0A0F3IVM9"/>
<keyword evidence="3" id="KW-1185">Reference proteome</keyword>